<protein>
    <recommendedName>
        <fullName evidence="1">Toxin SymE-like domain-containing protein</fullName>
    </recommendedName>
</protein>
<dbReference type="RefSeq" id="WP_110433784.1">
    <property type="nucleotide sequence ID" value="NZ_QGLR01000011.1"/>
</dbReference>
<reference evidence="2 3" key="1">
    <citation type="submission" date="2018-05" db="EMBL/GenBank/DDBJ databases">
        <title>Reference genomes for bee gut microbiota database.</title>
        <authorList>
            <person name="Ellegaard K.M."/>
        </authorList>
    </citation>
    <scope>NUCLEOTIDE SEQUENCE [LARGE SCALE GENOMIC DNA]</scope>
    <source>
        <strain evidence="2 3">ESL0182</strain>
    </source>
</reference>
<feature type="domain" description="Toxin SymE-like" evidence="1">
    <location>
        <begin position="2"/>
        <end position="41"/>
    </location>
</feature>
<dbReference type="InterPro" id="IPR014944">
    <property type="entry name" value="Toxin_SymE-like"/>
</dbReference>
<dbReference type="Pfam" id="PF08845">
    <property type="entry name" value="SymE_toxin"/>
    <property type="match status" value="1"/>
</dbReference>
<dbReference type="Proteomes" id="UP000247932">
    <property type="component" value="Unassembled WGS sequence"/>
</dbReference>
<organism evidence="2 3">
    <name type="scientific">Gilliamella apicola</name>
    <dbReference type="NCBI Taxonomy" id="1196095"/>
    <lineage>
        <taxon>Bacteria</taxon>
        <taxon>Pseudomonadati</taxon>
        <taxon>Pseudomonadota</taxon>
        <taxon>Gammaproteobacteria</taxon>
        <taxon>Orbales</taxon>
        <taxon>Orbaceae</taxon>
        <taxon>Gilliamella</taxon>
    </lineage>
</organism>
<dbReference type="GO" id="GO:0016070">
    <property type="term" value="P:RNA metabolic process"/>
    <property type="evidence" value="ECO:0007669"/>
    <property type="project" value="InterPro"/>
</dbReference>
<gene>
    <name evidence="2" type="ORF">DKK70_09485</name>
</gene>
<evidence type="ECO:0000259" key="1">
    <source>
        <dbReference type="Pfam" id="PF08845"/>
    </source>
</evidence>
<proteinExistence type="predicted"/>
<dbReference type="GO" id="GO:0003723">
    <property type="term" value="F:RNA binding"/>
    <property type="evidence" value="ECO:0007669"/>
    <property type="project" value="InterPro"/>
</dbReference>
<dbReference type="EMBL" id="QGLR01000011">
    <property type="protein sequence ID" value="PXZ06883.1"/>
    <property type="molecule type" value="Genomic_DNA"/>
</dbReference>
<keyword evidence="3" id="KW-1185">Reference proteome</keyword>
<name>A0A2V4E2X1_9GAMM</name>
<evidence type="ECO:0000313" key="2">
    <source>
        <dbReference type="EMBL" id="PXZ06883.1"/>
    </source>
</evidence>
<comment type="caution">
    <text evidence="2">The sequence shown here is derived from an EMBL/GenBank/DDBJ whole genome shotgun (WGS) entry which is preliminary data.</text>
</comment>
<evidence type="ECO:0000313" key="3">
    <source>
        <dbReference type="Proteomes" id="UP000247932"/>
    </source>
</evidence>
<sequence length="44" mass="4807">MRCLTVGYSPNGGHPTPRPQLTIKGYWLEVSGFTTGQTVIIDTL</sequence>
<dbReference type="OrthoDB" id="6053337at2"/>
<accession>A0A2V4E2X1</accession>
<dbReference type="AlphaFoldDB" id="A0A2V4E2X1"/>
<dbReference type="GO" id="GO:0005737">
    <property type="term" value="C:cytoplasm"/>
    <property type="evidence" value="ECO:0007669"/>
    <property type="project" value="InterPro"/>
</dbReference>
<dbReference type="GO" id="GO:0016788">
    <property type="term" value="F:hydrolase activity, acting on ester bonds"/>
    <property type="evidence" value="ECO:0007669"/>
    <property type="project" value="InterPro"/>
</dbReference>